<proteinExistence type="predicted"/>
<comment type="caution">
    <text evidence="1">The sequence shown here is derived from an EMBL/GenBank/DDBJ whole genome shotgun (WGS) entry which is preliminary data.</text>
</comment>
<evidence type="ECO:0000313" key="2">
    <source>
        <dbReference type="Proteomes" id="UP000234329"/>
    </source>
</evidence>
<dbReference type="EMBL" id="MXAV01000014">
    <property type="protein sequence ID" value="PKY11389.1"/>
    <property type="molecule type" value="Genomic_DNA"/>
</dbReference>
<dbReference type="Proteomes" id="UP000234329">
    <property type="component" value="Unassembled WGS sequence"/>
</dbReference>
<accession>A0A2I1DNF5</accession>
<dbReference type="InParanoid" id="A0A2I1DNF5"/>
<reference evidence="1 2" key="1">
    <citation type="submission" date="2017-03" db="EMBL/GenBank/DDBJ databases">
        <title>Draft genime sequence of the acidophilic sulfur-oxidizing bacterium Acidithiobacillus sp. SH, isolated from seawater.</title>
        <authorList>
            <person name="Sharmin S."/>
            <person name="Tokuhisa M."/>
            <person name="Kanao T."/>
            <person name="Kamimura K."/>
        </authorList>
    </citation>
    <scope>NUCLEOTIDE SEQUENCE [LARGE SCALE GENOMIC DNA]</scope>
    <source>
        <strain evidence="1 2">SH</strain>
    </source>
</reference>
<evidence type="ECO:0000313" key="1">
    <source>
        <dbReference type="EMBL" id="PKY11389.1"/>
    </source>
</evidence>
<feature type="non-terminal residue" evidence="1">
    <location>
        <position position="1"/>
    </location>
</feature>
<name>A0A2I1DNF5_9PROT</name>
<dbReference type="AlphaFoldDB" id="A0A2I1DNF5"/>
<sequence length="501" mass="55107">DAVLVTAISDLIESQDKRDISLAAWEKLEFGRGGQLHALPPLRAAFALAESLQYQGCAHVDGGALLVSATNPIIQRVKDGKPTVLMDATPPKVIKEIVSGNGGKIINRIAKQQVNIIRHPQRFWGLGELDPRRTTSERVERAMHRYSALIELHGETNILVHNRAYDQLPESVQSDPRVGYWGADHRAHDRWSGKDLVLVGSFFPPESQWRNLYQSDRLAALAGGANPDEWPTWPESEDHVLGAWVCEGSHDVQSRLPLPQNAHIRAWLLDKVGNETVQAIGRARGVNAETELTIHVYGGVPVAGLHEHGLAVAEYHADASELGRTLAQVNGERHDAAMVSLDHAASRIVAKGRVITRHALADEMLATGTDGPQIPLYGQGNGPNTKPVQTPFSAETYRKWLDRIQKTCPALFAHMSQNGRGASVVRAMMEASRQYGQESIKYAVEMTEGLIKHGHGADDRFEVIEELEAQIREVDCPPETKALYTVFDAASSKHLHSIPNT</sequence>
<organism evidence="1 2">
    <name type="scientific">Acidithiobacillus marinus</name>
    <dbReference type="NCBI Taxonomy" id="187490"/>
    <lineage>
        <taxon>Bacteria</taxon>
        <taxon>Pseudomonadati</taxon>
        <taxon>Pseudomonadota</taxon>
        <taxon>Acidithiobacillia</taxon>
        <taxon>Acidithiobacillales</taxon>
        <taxon>Acidithiobacillaceae</taxon>
        <taxon>Acidithiobacillus</taxon>
    </lineage>
</organism>
<dbReference type="RefSeq" id="WP_216360822.1">
    <property type="nucleotide sequence ID" value="NZ_MXAV01000014.1"/>
</dbReference>
<protein>
    <submittedName>
        <fullName evidence="1">Uncharacterized protein</fullName>
    </submittedName>
</protein>
<keyword evidence="2" id="KW-1185">Reference proteome</keyword>
<gene>
    <name evidence="1" type="ORF">B1757_04705</name>
</gene>